<evidence type="ECO:0000256" key="1">
    <source>
        <dbReference type="SAM" id="Phobius"/>
    </source>
</evidence>
<keyword evidence="1" id="KW-0472">Membrane</keyword>
<keyword evidence="1" id="KW-0812">Transmembrane</keyword>
<keyword evidence="1" id="KW-1133">Transmembrane helix</keyword>
<protein>
    <submittedName>
        <fullName evidence="2">Uncharacterized protein</fullName>
    </submittedName>
</protein>
<sequence>MVLGNLGLVYLLPIALIDTNIIYFVSKLLRSKTDAEGRSSIIGIYRGIMIGIVILVLAVILF</sequence>
<dbReference type="EMBL" id="LNGC01000047">
    <property type="protein sequence ID" value="KYC51771.1"/>
    <property type="molecule type" value="Genomic_DNA"/>
</dbReference>
<organism evidence="2 3">
    <name type="scientific">Candidatus Methanofastidiosum methylothiophilum</name>
    <dbReference type="NCBI Taxonomy" id="1705564"/>
    <lineage>
        <taxon>Archaea</taxon>
        <taxon>Methanobacteriati</taxon>
        <taxon>Methanobacteriota</taxon>
        <taxon>Stenosarchaea group</taxon>
        <taxon>Candidatus Methanofastidiosia</taxon>
        <taxon>Candidatus Methanofastidiosales</taxon>
        <taxon>Candidatus Methanofastidiosaceae</taxon>
        <taxon>Candidatus Methanofastidiosum</taxon>
    </lineage>
</organism>
<accession>A0A150J3H9</accession>
<reference evidence="2 3" key="1">
    <citation type="journal article" date="2016" name="ISME J.">
        <title>Chasing the elusive Euryarchaeota class WSA2: genomes reveal a uniquely fastidious methyl-reducing methanogen.</title>
        <authorList>
            <person name="Nobu M.K."/>
            <person name="Narihiro T."/>
            <person name="Kuroda K."/>
            <person name="Mei R."/>
            <person name="Liu W.T."/>
        </authorList>
    </citation>
    <scope>NUCLEOTIDE SEQUENCE [LARGE SCALE GENOMIC DNA]</scope>
    <source>
        <strain evidence="2">U1lsi0528_Bin055</strain>
    </source>
</reference>
<feature type="transmembrane region" description="Helical" evidence="1">
    <location>
        <begin position="41"/>
        <end position="61"/>
    </location>
</feature>
<proteinExistence type="predicted"/>
<dbReference type="Proteomes" id="UP000075398">
    <property type="component" value="Unassembled WGS sequence"/>
</dbReference>
<evidence type="ECO:0000313" key="3">
    <source>
        <dbReference type="Proteomes" id="UP000075398"/>
    </source>
</evidence>
<gene>
    <name evidence="2" type="ORF">AMQ22_01165</name>
</gene>
<evidence type="ECO:0000313" key="2">
    <source>
        <dbReference type="EMBL" id="KYC51771.1"/>
    </source>
</evidence>
<dbReference type="AlphaFoldDB" id="A0A150J3H9"/>
<name>A0A150J3H9_9EURY</name>
<feature type="transmembrane region" description="Helical" evidence="1">
    <location>
        <begin position="6"/>
        <end position="29"/>
    </location>
</feature>
<comment type="caution">
    <text evidence="2">The sequence shown here is derived from an EMBL/GenBank/DDBJ whole genome shotgun (WGS) entry which is preliminary data.</text>
</comment>